<gene>
    <name evidence="1" type="ORF">QRD43_05335</name>
</gene>
<protein>
    <submittedName>
        <fullName evidence="1">DUF192 domain-containing protein</fullName>
    </submittedName>
</protein>
<dbReference type="Gene3D" id="2.60.120.1140">
    <property type="entry name" value="Protein of unknown function DUF192"/>
    <property type="match status" value="1"/>
</dbReference>
<proteinExistence type="predicted"/>
<sequence length="118" mass="12939">MGWPEARLHLQGIATHVRIGLALRWWERARGLLFHGPLQDAPAGLWIAPCNSVHMLGMRQALDVVYLDREGVILKCVAGLRPWRLSACPGAHVALELRTGLIAELGLKPGLRLQARGG</sequence>
<dbReference type="Pfam" id="PF02643">
    <property type="entry name" value="DUF192"/>
    <property type="match status" value="1"/>
</dbReference>
<comment type="caution">
    <text evidence="1">The sequence shown here is derived from an EMBL/GenBank/DDBJ whole genome shotgun (WGS) entry which is preliminary data.</text>
</comment>
<dbReference type="InterPro" id="IPR038695">
    <property type="entry name" value="Saro_0823-like_sf"/>
</dbReference>
<dbReference type="EMBL" id="JASVDS010000001">
    <property type="protein sequence ID" value="MDL5031326.1"/>
    <property type="molecule type" value="Genomic_DNA"/>
</dbReference>
<dbReference type="RefSeq" id="WP_285981434.1">
    <property type="nucleotide sequence ID" value="NZ_JASVDS010000001.1"/>
</dbReference>
<keyword evidence="2" id="KW-1185">Reference proteome</keyword>
<organism evidence="1 2">
    <name type="scientific">Roseateles subflavus</name>
    <dbReference type="NCBI Taxonomy" id="3053353"/>
    <lineage>
        <taxon>Bacteria</taxon>
        <taxon>Pseudomonadati</taxon>
        <taxon>Pseudomonadota</taxon>
        <taxon>Betaproteobacteria</taxon>
        <taxon>Burkholderiales</taxon>
        <taxon>Sphaerotilaceae</taxon>
        <taxon>Roseateles</taxon>
    </lineage>
</organism>
<evidence type="ECO:0000313" key="2">
    <source>
        <dbReference type="Proteomes" id="UP001238603"/>
    </source>
</evidence>
<dbReference type="Proteomes" id="UP001238603">
    <property type="component" value="Unassembled WGS sequence"/>
</dbReference>
<accession>A0ABT7LEP1</accession>
<dbReference type="InterPro" id="IPR003795">
    <property type="entry name" value="DUF192"/>
</dbReference>
<evidence type="ECO:0000313" key="1">
    <source>
        <dbReference type="EMBL" id="MDL5031326.1"/>
    </source>
</evidence>
<name>A0ABT7LEP1_9BURK</name>
<reference evidence="1 2" key="1">
    <citation type="submission" date="2023-06" db="EMBL/GenBank/DDBJ databases">
        <title>Pelomonas sp. APW6 16S ribosomal RNA gene genome sequencing and assembly.</title>
        <authorList>
            <person name="Woo H."/>
        </authorList>
    </citation>
    <scope>NUCLEOTIDE SEQUENCE [LARGE SCALE GENOMIC DNA]</scope>
    <source>
        <strain evidence="1 2">APW6</strain>
    </source>
</reference>